<dbReference type="Proteomes" id="UP001296706">
    <property type="component" value="Unassembled WGS sequence"/>
</dbReference>
<reference evidence="3 4" key="1">
    <citation type="submission" date="2020-04" db="EMBL/GenBank/DDBJ databases">
        <authorList>
            <person name="Klaysubun C."/>
            <person name="Duangmal K."/>
            <person name="Lipun K."/>
        </authorList>
    </citation>
    <scope>NUCLEOTIDE SEQUENCE [LARGE SCALE GENOMIC DNA]</scope>
    <source>
        <strain evidence="3 4">JCM 11839</strain>
    </source>
</reference>
<dbReference type="InterPro" id="IPR036390">
    <property type="entry name" value="WH_DNA-bd_sf"/>
</dbReference>
<evidence type="ECO:0000259" key="2">
    <source>
        <dbReference type="Pfam" id="PF03551"/>
    </source>
</evidence>
<dbReference type="RefSeq" id="WP_169398306.1">
    <property type="nucleotide sequence ID" value="NZ_BAAAJH010000018.1"/>
</dbReference>
<dbReference type="SUPFAM" id="SSF46785">
    <property type="entry name" value="Winged helix' DNA-binding domain"/>
    <property type="match status" value="1"/>
</dbReference>
<feature type="region of interest" description="Disordered" evidence="1">
    <location>
        <begin position="99"/>
        <end position="122"/>
    </location>
</feature>
<protein>
    <submittedName>
        <fullName evidence="3">PadR family transcriptional regulator</fullName>
    </submittedName>
</protein>
<dbReference type="EMBL" id="JAAXKY010000094">
    <property type="protein sequence ID" value="NMH80253.1"/>
    <property type="molecule type" value="Genomic_DNA"/>
</dbReference>
<feature type="domain" description="Transcription regulator PadR N-terminal" evidence="2">
    <location>
        <begin position="14"/>
        <end position="80"/>
    </location>
</feature>
<evidence type="ECO:0000313" key="4">
    <source>
        <dbReference type="Proteomes" id="UP001296706"/>
    </source>
</evidence>
<dbReference type="InterPro" id="IPR005149">
    <property type="entry name" value="Tscrpt_reg_PadR_N"/>
</dbReference>
<name>A0ABX1RIR2_9PSEU</name>
<evidence type="ECO:0000256" key="1">
    <source>
        <dbReference type="SAM" id="MobiDB-lite"/>
    </source>
</evidence>
<organism evidence="3 4">
    <name type="scientific">Pseudonocardia xinjiangensis</name>
    <dbReference type="NCBI Taxonomy" id="75289"/>
    <lineage>
        <taxon>Bacteria</taxon>
        <taxon>Bacillati</taxon>
        <taxon>Actinomycetota</taxon>
        <taxon>Actinomycetes</taxon>
        <taxon>Pseudonocardiales</taxon>
        <taxon>Pseudonocardiaceae</taxon>
        <taxon>Pseudonocardia</taxon>
    </lineage>
</organism>
<accession>A0ABX1RIR2</accession>
<dbReference type="InterPro" id="IPR036388">
    <property type="entry name" value="WH-like_DNA-bd_sf"/>
</dbReference>
<dbReference type="Pfam" id="PF03551">
    <property type="entry name" value="PadR"/>
    <property type="match status" value="1"/>
</dbReference>
<comment type="caution">
    <text evidence="3">The sequence shown here is derived from an EMBL/GenBank/DDBJ whole genome shotgun (WGS) entry which is preliminary data.</text>
</comment>
<proteinExistence type="predicted"/>
<gene>
    <name evidence="3" type="ORF">HF577_24595</name>
</gene>
<dbReference type="PANTHER" id="PTHR43252:SF7">
    <property type="entry name" value="TRANSCRIPTIONAL REGULATOR YQJI"/>
    <property type="match status" value="1"/>
</dbReference>
<dbReference type="PANTHER" id="PTHR43252">
    <property type="entry name" value="TRANSCRIPTIONAL REGULATOR YQJI"/>
    <property type="match status" value="1"/>
</dbReference>
<evidence type="ECO:0000313" key="3">
    <source>
        <dbReference type="EMBL" id="NMH80253.1"/>
    </source>
</evidence>
<sequence>MMRSYVQAHLDLLLLAAIRAEPGDGAAVIRHLRERSGGKFAPSSQRVYAALHHLERNRLVERYPEPRRYTLTNSGRRSLEMKRKELDSFVAGVHAVLGQGGAKARPTRAPAASPGSRSPRRG</sequence>
<dbReference type="Gene3D" id="1.10.10.10">
    <property type="entry name" value="Winged helix-like DNA-binding domain superfamily/Winged helix DNA-binding domain"/>
    <property type="match status" value="1"/>
</dbReference>
<keyword evidence="4" id="KW-1185">Reference proteome</keyword>